<evidence type="ECO:0000259" key="4">
    <source>
        <dbReference type="Pfam" id="PF21937"/>
    </source>
</evidence>
<evidence type="ECO:0000256" key="1">
    <source>
        <dbReference type="ARBA" id="ARBA00007734"/>
    </source>
</evidence>
<feature type="chain" id="PRO_5003431616" evidence="2">
    <location>
        <begin position="25"/>
        <end position="376"/>
    </location>
</feature>
<gene>
    <name evidence="5" type="ORF">CAGGBEG34_210110</name>
</gene>
<dbReference type="Pfam" id="PF01464">
    <property type="entry name" value="SLT"/>
    <property type="match status" value="1"/>
</dbReference>
<dbReference type="InterPro" id="IPR023346">
    <property type="entry name" value="Lysozyme-like_dom_sf"/>
</dbReference>
<dbReference type="eggNOG" id="COG0741">
    <property type="taxonomic scope" value="Bacteria"/>
</dbReference>
<keyword evidence="6" id="KW-1185">Reference proteome</keyword>
<dbReference type="PANTHER" id="PTHR37423:SF2">
    <property type="entry name" value="MEMBRANE-BOUND LYTIC MUREIN TRANSGLYCOSYLASE C"/>
    <property type="match status" value="1"/>
</dbReference>
<sequence length="376" mass="41590">MMKAKMRRRILLCAAFLTSCGALALCAVAWRWQRALESLPAQSFDVQQYSAALRAGAGFQGRVARDEMGIVTLSGRCEDTAKLAPFLEQLEQSDIAYQNQTVCADELRRSVAWVLHRNGYPNARVESGATPDAVVITTAPDLGDPGDQRWFSVSRQLSQLPGLRAWKLNFSSGDKERARADAAPVVHDAAPGAASSASETKAGILSTLFRSASRISAWLGFPDHAGYWSIKALELSAQSIGEGYIAAVSQQYQIPLHLAQTVIWIESRGRHTDAQGRILTSPKGALGIMQLMPETARELKVNPFDVRDNIRGGFAYLAQLAHKYQRDWDKVIAAYNWGPRNIDEAVAQHGANWRIALPKESESYLLRMNRRIRRTI</sequence>
<dbReference type="STRING" id="1070319.CAGGBEG34_210110"/>
<feature type="domain" description="Transglycosylase SLT" evidence="3">
    <location>
        <begin position="244"/>
        <end position="351"/>
    </location>
</feature>
<proteinExistence type="inferred from homology"/>
<comment type="caution">
    <text evidence="5">The sequence shown here is derived from an EMBL/GenBank/DDBJ whole genome shotgun (WGS) entry which is preliminary data.</text>
</comment>
<protein>
    <submittedName>
        <fullName evidence="5">Uncharacterized protein</fullName>
    </submittedName>
</protein>
<dbReference type="PANTHER" id="PTHR37423">
    <property type="entry name" value="SOLUBLE LYTIC MUREIN TRANSGLYCOSYLASE-RELATED"/>
    <property type="match status" value="1"/>
</dbReference>
<organism evidence="5 6">
    <name type="scientific">Candidatus Glomeribacter gigasporarum BEG34</name>
    <dbReference type="NCBI Taxonomy" id="1070319"/>
    <lineage>
        <taxon>Bacteria</taxon>
        <taxon>Pseudomonadati</taxon>
        <taxon>Pseudomonadota</taxon>
        <taxon>Betaproteobacteria</taxon>
        <taxon>Burkholderiales</taxon>
        <taxon>Burkholderiaceae</taxon>
        <taxon>Candidatus Glomeribacter</taxon>
    </lineage>
</organism>
<dbReference type="PROSITE" id="PS51257">
    <property type="entry name" value="PROKAR_LIPOPROTEIN"/>
    <property type="match status" value="1"/>
</dbReference>
<feature type="signal peptide" evidence="2">
    <location>
        <begin position="1"/>
        <end position="24"/>
    </location>
</feature>
<evidence type="ECO:0000313" key="6">
    <source>
        <dbReference type="Proteomes" id="UP000054051"/>
    </source>
</evidence>
<dbReference type="OrthoDB" id="9815002at2"/>
<evidence type="ECO:0000259" key="3">
    <source>
        <dbReference type="Pfam" id="PF01464"/>
    </source>
</evidence>
<comment type="similarity">
    <text evidence="1">Belongs to the transglycosylase Slt family.</text>
</comment>
<dbReference type="Pfam" id="PF21937">
    <property type="entry name" value="Yop-YscD_ppl_2nd"/>
    <property type="match status" value="1"/>
</dbReference>
<feature type="domain" description="YscD-like Bon-like" evidence="4">
    <location>
        <begin position="105"/>
        <end position="171"/>
    </location>
</feature>
<dbReference type="InterPro" id="IPR008258">
    <property type="entry name" value="Transglycosylase_SLT_dom_1"/>
</dbReference>
<dbReference type="EMBL" id="CAFB01000038">
    <property type="protein sequence ID" value="CCD29241.1"/>
    <property type="molecule type" value="Genomic_DNA"/>
</dbReference>
<dbReference type="SUPFAM" id="SSF53955">
    <property type="entry name" value="Lysozyme-like"/>
    <property type="match status" value="1"/>
</dbReference>
<dbReference type="RefSeq" id="WP_006682471.1">
    <property type="nucleotide sequence ID" value="NZ_CAFB01000038.1"/>
</dbReference>
<dbReference type="InterPro" id="IPR053947">
    <property type="entry name" value="YscD_ppl__2nd"/>
</dbReference>
<dbReference type="Proteomes" id="UP000054051">
    <property type="component" value="Unassembled WGS sequence"/>
</dbReference>
<dbReference type="Gene3D" id="1.10.530.10">
    <property type="match status" value="1"/>
</dbReference>
<accession>G2J8Z4</accession>
<dbReference type="CDD" id="cd00254">
    <property type="entry name" value="LT-like"/>
    <property type="match status" value="1"/>
</dbReference>
<keyword evidence="2" id="KW-0732">Signal</keyword>
<evidence type="ECO:0000256" key="2">
    <source>
        <dbReference type="SAM" id="SignalP"/>
    </source>
</evidence>
<evidence type="ECO:0000313" key="5">
    <source>
        <dbReference type="EMBL" id="CCD29241.1"/>
    </source>
</evidence>
<name>G2J8Z4_9BURK</name>
<dbReference type="AlphaFoldDB" id="G2J8Z4"/>
<reference evidence="5 6" key="1">
    <citation type="submission" date="2011-08" db="EMBL/GenBank/DDBJ databases">
        <title>The genome of the obligate endobacterium of an arbuscular mycorrhizal fungus reveals an interphylum network of nutritional interactions.</title>
        <authorList>
            <person name="Ghignone S."/>
            <person name="Salvioli A."/>
            <person name="Anca I."/>
            <person name="Lumini E."/>
            <person name="Ortu G."/>
            <person name="Petiti L."/>
            <person name="Cruveiller S."/>
            <person name="Bianciotto V."/>
            <person name="Piffanelli P."/>
            <person name="Lanfranco L."/>
            <person name="Bonfante P."/>
        </authorList>
    </citation>
    <scope>NUCLEOTIDE SEQUENCE [LARGE SCALE GENOMIC DNA]</scope>
    <source>
        <strain evidence="5 6">BEG34</strain>
    </source>
</reference>